<keyword evidence="5" id="KW-0472">Membrane</keyword>
<evidence type="ECO:0000313" key="7">
    <source>
        <dbReference type="EMBL" id="MEK8044776.1"/>
    </source>
</evidence>
<keyword evidence="8" id="KW-1185">Reference proteome</keyword>
<dbReference type="GO" id="GO:0016746">
    <property type="term" value="F:acyltransferase activity"/>
    <property type="evidence" value="ECO:0007669"/>
    <property type="project" value="UniProtKB-KW"/>
</dbReference>
<comment type="caution">
    <text evidence="7">The sequence shown here is derived from an EMBL/GenBank/DDBJ whole genome shotgun (WGS) entry which is preliminary data.</text>
</comment>
<comment type="subcellular location">
    <subcellularLocation>
        <location evidence="1">Cell inner membrane</location>
    </subcellularLocation>
</comment>
<organism evidence="7 8">
    <name type="scientific">Ideonella margarita</name>
    <dbReference type="NCBI Taxonomy" id="2984191"/>
    <lineage>
        <taxon>Bacteria</taxon>
        <taxon>Pseudomonadati</taxon>
        <taxon>Pseudomonadota</taxon>
        <taxon>Betaproteobacteria</taxon>
        <taxon>Burkholderiales</taxon>
        <taxon>Sphaerotilaceae</taxon>
        <taxon>Ideonella</taxon>
    </lineage>
</organism>
<evidence type="ECO:0000256" key="1">
    <source>
        <dbReference type="ARBA" id="ARBA00004533"/>
    </source>
</evidence>
<reference evidence="7 8" key="1">
    <citation type="submission" date="2024-04" db="EMBL/GenBank/DDBJ databases">
        <title>Novel species of the genus Ideonella isolated from streams.</title>
        <authorList>
            <person name="Lu H."/>
        </authorList>
    </citation>
    <scope>NUCLEOTIDE SEQUENCE [LARGE SCALE GENOMIC DNA]</scope>
    <source>
        <strain evidence="7 8">LYT19W</strain>
    </source>
</reference>
<evidence type="ECO:0000256" key="2">
    <source>
        <dbReference type="ARBA" id="ARBA00022475"/>
    </source>
</evidence>
<dbReference type="PANTHER" id="PTHR30606">
    <property type="entry name" value="LIPID A BIOSYNTHESIS LAUROYL ACYLTRANSFERASE"/>
    <property type="match status" value="1"/>
</dbReference>
<dbReference type="EMBL" id="JBBUTI010000001">
    <property type="protein sequence ID" value="MEK8044776.1"/>
    <property type="molecule type" value="Genomic_DNA"/>
</dbReference>
<sequence length="290" mass="32006">MKLLLRWISRWPLPLVRFLGAGLGWLAWGLSPTYRRRLALNATLAGLTPEQQRRAVSEAGRTAAEVPWLWFRDASRPLAPLVRWTGRELVAQALDHGKGLILLTPHLGFFEMAARGYAEEFGARQPITVLYKPSRNPRLAEIQTTAREAPGMSAAPASLSGVRQLLRALRKGETLGLLPDQVPPDGQGVWAPFFGRTAYTMTLAARLAQQTGATVLLCWCERLPGSAGFALHFEPMNQPLPTEPDDVAGARAVNAAMESLIRQKPEQYLWAYNRYKPPHGYSGPPPEEAA</sequence>
<dbReference type="CDD" id="cd07984">
    <property type="entry name" value="LPLAT_LABLAT-like"/>
    <property type="match status" value="1"/>
</dbReference>
<keyword evidence="3" id="KW-0997">Cell inner membrane</keyword>
<keyword evidence="6 7" id="KW-0012">Acyltransferase</keyword>
<accession>A0ABU9C1D5</accession>
<evidence type="ECO:0000313" key="8">
    <source>
        <dbReference type="Proteomes" id="UP001379945"/>
    </source>
</evidence>
<evidence type="ECO:0000256" key="4">
    <source>
        <dbReference type="ARBA" id="ARBA00022679"/>
    </source>
</evidence>
<name>A0ABU9C1D5_9BURK</name>
<dbReference type="PIRSF" id="PIRSF026649">
    <property type="entry name" value="MsbB"/>
    <property type="match status" value="1"/>
</dbReference>
<dbReference type="Proteomes" id="UP001379945">
    <property type="component" value="Unassembled WGS sequence"/>
</dbReference>
<dbReference type="RefSeq" id="WP_341396937.1">
    <property type="nucleotide sequence ID" value="NZ_JBBUTI010000001.1"/>
</dbReference>
<evidence type="ECO:0000256" key="3">
    <source>
        <dbReference type="ARBA" id="ARBA00022519"/>
    </source>
</evidence>
<keyword evidence="2" id="KW-1003">Cell membrane</keyword>
<gene>
    <name evidence="7" type="ORF">AACH00_00290</name>
</gene>
<protein>
    <submittedName>
        <fullName evidence="7">Lysophospholipid acyltransferase family protein</fullName>
    </submittedName>
</protein>
<dbReference type="NCBIfam" id="NF006487">
    <property type="entry name" value="PRK08905.1"/>
    <property type="match status" value="1"/>
</dbReference>
<dbReference type="Pfam" id="PF03279">
    <property type="entry name" value="Lip_A_acyltrans"/>
    <property type="match status" value="1"/>
</dbReference>
<keyword evidence="4" id="KW-0808">Transferase</keyword>
<proteinExistence type="predicted"/>
<evidence type="ECO:0000256" key="5">
    <source>
        <dbReference type="ARBA" id="ARBA00023136"/>
    </source>
</evidence>
<dbReference type="InterPro" id="IPR004960">
    <property type="entry name" value="LipA_acyltrans"/>
</dbReference>
<evidence type="ECO:0000256" key="6">
    <source>
        <dbReference type="ARBA" id="ARBA00023315"/>
    </source>
</evidence>
<dbReference type="PANTHER" id="PTHR30606:SF10">
    <property type="entry name" value="PHOSPHATIDYLINOSITOL MANNOSIDE ACYLTRANSFERASE"/>
    <property type="match status" value="1"/>
</dbReference>